<dbReference type="Proteomes" id="UP001476798">
    <property type="component" value="Unassembled WGS sequence"/>
</dbReference>
<organism evidence="1 2">
    <name type="scientific">Goodea atripinnis</name>
    <dbReference type="NCBI Taxonomy" id="208336"/>
    <lineage>
        <taxon>Eukaryota</taxon>
        <taxon>Metazoa</taxon>
        <taxon>Chordata</taxon>
        <taxon>Craniata</taxon>
        <taxon>Vertebrata</taxon>
        <taxon>Euteleostomi</taxon>
        <taxon>Actinopterygii</taxon>
        <taxon>Neopterygii</taxon>
        <taxon>Teleostei</taxon>
        <taxon>Neoteleostei</taxon>
        <taxon>Acanthomorphata</taxon>
        <taxon>Ovalentaria</taxon>
        <taxon>Atherinomorphae</taxon>
        <taxon>Cyprinodontiformes</taxon>
        <taxon>Goodeidae</taxon>
        <taxon>Goodea</taxon>
    </lineage>
</organism>
<feature type="non-terminal residue" evidence="1">
    <location>
        <position position="1"/>
    </location>
</feature>
<gene>
    <name evidence="1" type="ORF">GOODEAATRI_007023</name>
</gene>
<protein>
    <submittedName>
        <fullName evidence="1">Uncharacterized protein</fullName>
    </submittedName>
</protein>
<reference evidence="1 2" key="1">
    <citation type="submission" date="2021-06" db="EMBL/GenBank/DDBJ databases">
        <authorList>
            <person name="Palmer J.M."/>
        </authorList>
    </citation>
    <scope>NUCLEOTIDE SEQUENCE [LARGE SCALE GENOMIC DNA]</scope>
    <source>
        <strain evidence="1 2">GA_2019</strain>
        <tissue evidence="1">Muscle</tissue>
    </source>
</reference>
<keyword evidence="2" id="KW-1185">Reference proteome</keyword>
<accession>A0ABV0PW12</accession>
<evidence type="ECO:0000313" key="1">
    <source>
        <dbReference type="EMBL" id="MEQ2187675.1"/>
    </source>
</evidence>
<comment type="caution">
    <text evidence="1">The sequence shown here is derived from an EMBL/GenBank/DDBJ whole genome shotgun (WGS) entry which is preliminary data.</text>
</comment>
<sequence length="53" mass="5733">PLVCLQVPETTTPLIPCLLTPPSSFCSLHSAALLSFSFSDCQRWREAVLVGTV</sequence>
<name>A0ABV0PW12_9TELE</name>
<proteinExistence type="predicted"/>
<dbReference type="EMBL" id="JAHRIO010090306">
    <property type="protein sequence ID" value="MEQ2187675.1"/>
    <property type="molecule type" value="Genomic_DNA"/>
</dbReference>
<evidence type="ECO:0000313" key="2">
    <source>
        <dbReference type="Proteomes" id="UP001476798"/>
    </source>
</evidence>